<gene>
    <name evidence="1" type="ORF">GZ085_11530</name>
</gene>
<reference evidence="1 2" key="1">
    <citation type="submission" date="2019-09" db="EMBL/GenBank/DDBJ databases">
        <title>H2 Metabolism Revealed by Metagenomic Analysis in Subglacial Sediment of East Antarctica.</title>
        <authorList>
            <person name="Yang Z."/>
            <person name="Zhang Y."/>
            <person name="Lv Y."/>
            <person name="Yan W."/>
            <person name="Xiao X."/>
            <person name="Sun B."/>
            <person name="Ma H."/>
        </authorList>
    </citation>
    <scope>NUCLEOTIDE SEQUENCE [LARGE SCALE GENOMIC DNA]</scope>
    <source>
        <strain evidence="1">Bin2_2</strain>
    </source>
</reference>
<dbReference type="PANTHER" id="PTHR48100">
    <property type="entry name" value="BROAD-SPECIFICITY PHOSPHATASE YOR283W-RELATED"/>
    <property type="match status" value="1"/>
</dbReference>
<name>A0A7C9P8X2_9PROT</name>
<dbReference type="Gene3D" id="3.40.50.1240">
    <property type="entry name" value="Phosphoglycerate mutase-like"/>
    <property type="match status" value="1"/>
</dbReference>
<dbReference type="InterPro" id="IPR050275">
    <property type="entry name" value="PGM_Phosphatase"/>
</dbReference>
<dbReference type="AlphaFoldDB" id="A0A7C9P8X2"/>
<dbReference type="GO" id="GO:0005737">
    <property type="term" value="C:cytoplasm"/>
    <property type="evidence" value="ECO:0007669"/>
    <property type="project" value="TreeGrafter"/>
</dbReference>
<dbReference type="CDD" id="cd07067">
    <property type="entry name" value="HP_PGM_like"/>
    <property type="match status" value="1"/>
</dbReference>
<dbReference type="EMBL" id="JAAFGW010000190">
    <property type="protein sequence ID" value="NDP48990.1"/>
    <property type="molecule type" value="Genomic_DNA"/>
</dbReference>
<evidence type="ECO:0000313" key="1">
    <source>
        <dbReference type="EMBL" id="NDP48990.1"/>
    </source>
</evidence>
<dbReference type="InterPro" id="IPR029033">
    <property type="entry name" value="His_PPase_superfam"/>
</dbReference>
<dbReference type="Proteomes" id="UP000483432">
    <property type="component" value="Unassembled WGS sequence"/>
</dbReference>
<dbReference type="SUPFAM" id="SSF53254">
    <property type="entry name" value="Phosphoglycerate mutase-like"/>
    <property type="match status" value="1"/>
</dbReference>
<proteinExistence type="predicted"/>
<dbReference type="PANTHER" id="PTHR48100:SF1">
    <property type="entry name" value="HISTIDINE PHOSPHATASE FAMILY PROTEIN-RELATED"/>
    <property type="match status" value="1"/>
</dbReference>
<organism evidence="1 2">
    <name type="scientific">Sulfuriferula multivorans</name>
    <dbReference type="NCBI Taxonomy" id="1559896"/>
    <lineage>
        <taxon>Bacteria</taxon>
        <taxon>Pseudomonadati</taxon>
        <taxon>Pseudomonadota</taxon>
        <taxon>Betaproteobacteria</taxon>
        <taxon>Nitrosomonadales</taxon>
        <taxon>Sulfuricellaceae</taxon>
        <taxon>Sulfuriferula</taxon>
    </lineage>
</organism>
<dbReference type="InterPro" id="IPR013078">
    <property type="entry name" value="His_Pase_superF_clade-1"/>
</dbReference>
<dbReference type="SMART" id="SM00855">
    <property type="entry name" value="PGAM"/>
    <property type="match status" value="1"/>
</dbReference>
<dbReference type="Pfam" id="PF00300">
    <property type="entry name" value="His_Phos_1"/>
    <property type="match status" value="1"/>
</dbReference>
<evidence type="ECO:0000313" key="2">
    <source>
        <dbReference type="Proteomes" id="UP000483432"/>
    </source>
</evidence>
<sequence>MTSTLDLMRHGEPVGGRKYRGQVDDPLSAKGWAQMHAAVGDARPWTQLVSSPLLRCREFAETLAGRLGLPLSLDDRFQEVGFGVWEGKSGAEIEQSDPGVLARFKADPVNARPEGAEPLADFHTRVAAGLDDLLANNTDQHVLLVGHAGVIRMAFAWALHVPLEHAYRVEVATSSFTRLRFDAQRASLIFHGGSLAEQ</sequence>
<dbReference type="GO" id="GO:0016791">
    <property type="term" value="F:phosphatase activity"/>
    <property type="evidence" value="ECO:0007669"/>
    <property type="project" value="TreeGrafter"/>
</dbReference>
<comment type="caution">
    <text evidence="1">The sequence shown here is derived from an EMBL/GenBank/DDBJ whole genome shotgun (WGS) entry which is preliminary data.</text>
</comment>
<protein>
    <submittedName>
        <fullName evidence="1">Alpha-ribazole phosphatase family protein</fullName>
    </submittedName>
</protein>
<accession>A0A7C9P8X2</accession>